<accession>A0A453CVI2</accession>
<evidence type="ECO:0000313" key="3">
    <source>
        <dbReference type="Proteomes" id="UP000015105"/>
    </source>
</evidence>
<evidence type="ECO:0000256" key="1">
    <source>
        <dbReference type="SAM" id="MobiDB-lite"/>
    </source>
</evidence>
<evidence type="ECO:0000313" key="2">
    <source>
        <dbReference type="EnsemblPlants" id="AET2Gv20974700.1"/>
    </source>
</evidence>
<feature type="region of interest" description="Disordered" evidence="1">
    <location>
        <begin position="81"/>
        <end position="172"/>
    </location>
</feature>
<name>A0A453CVI2_AEGTS</name>
<reference evidence="2" key="3">
    <citation type="journal article" date="2017" name="Nature">
        <title>Genome sequence of the progenitor of the wheat D genome Aegilops tauschii.</title>
        <authorList>
            <person name="Luo M.C."/>
            <person name="Gu Y.Q."/>
            <person name="Puiu D."/>
            <person name="Wang H."/>
            <person name="Twardziok S.O."/>
            <person name="Deal K.R."/>
            <person name="Huo N."/>
            <person name="Zhu T."/>
            <person name="Wang L."/>
            <person name="Wang Y."/>
            <person name="McGuire P.E."/>
            <person name="Liu S."/>
            <person name="Long H."/>
            <person name="Ramasamy R.K."/>
            <person name="Rodriguez J.C."/>
            <person name="Van S.L."/>
            <person name="Yuan L."/>
            <person name="Wang Z."/>
            <person name="Xia Z."/>
            <person name="Xiao L."/>
            <person name="Anderson O.D."/>
            <person name="Ouyang S."/>
            <person name="Liang Y."/>
            <person name="Zimin A.V."/>
            <person name="Pertea G."/>
            <person name="Qi P."/>
            <person name="Bennetzen J.L."/>
            <person name="Dai X."/>
            <person name="Dawson M.W."/>
            <person name="Muller H.G."/>
            <person name="Kugler K."/>
            <person name="Rivarola-Duarte L."/>
            <person name="Spannagl M."/>
            <person name="Mayer K.F.X."/>
            <person name="Lu F.H."/>
            <person name="Bevan M.W."/>
            <person name="Leroy P."/>
            <person name="Li P."/>
            <person name="You F.M."/>
            <person name="Sun Q."/>
            <person name="Liu Z."/>
            <person name="Lyons E."/>
            <person name="Wicker T."/>
            <person name="Salzberg S.L."/>
            <person name="Devos K.M."/>
            <person name="Dvorak J."/>
        </authorList>
    </citation>
    <scope>NUCLEOTIDE SEQUENCE [LARGE SCALE GENOMIC DNA]</scope>
    <source>
        <strain evidence="2">cv. AL8/78</strain>
    </source>
</reference>
<reference evidence="2" key="4">
    <citation type="submission" date="2019-03" db="UniProtKB">
        <authorList>
            <consortium name="EnsemblPlants"/>
        </authorList>
    </citation>
    <scope>IDENTIFICATION</scope>
</reference>
<protein>
    <submittedName>
        <fullName evidence="2">Uncharacterized protein</fullName>
    </submittedName>
</protein>
<proteinExistence type="predicted"/>
<keyword evidence="3" id="KW-1185">Reference proteome</keyword>
<dbReference type="Gramene" id="AET2Gv20974700.1">
    <property type="protein sequence ID" value="AET2Gv20974700.1"/>
    <property type="gene ID" value="AET2Gv20974700"/>
</dbReference>
<reference evidence="3" key="2">
    <citation type="journal article" date="2017" name="Nat. Plants">
        <title>The Aegilops tauschii genome reveals multiple impacts of transposons.</title>
        <authorList>
            <person name="Zhao G."/>
            <person name="Zou C."/>
            <person name="Li K."/>
            <person name="Wang K."/>
            <person name="Li T."/>
            <person name="Gao L."/>
            <person name="Zhang X."/>
            <person name="Wang H."/>
            <person name="Yang Z."/>
            <person name="Liu X."/>
            <person name="Jiang W."/>
            <person name="Mao L."/>
            <person name="Kong X."/>
            <person name="Jiao Y."/>
            <person name="Jia J."/>
        </authorList>
    </citation>
    <scope>NUCLEOTIDE SEQUENCE [LARGE SCALE GENOMIC DNA]</scope>
    <source>
        <strain evidence="3">cv. AL8/78</strain>
    </source>
</reference>
<dbReference type="AlphaFoldDB" id="A0A453CVI2"/>
<sequence>MKWQTWTTLSETQLDNLHYRTTPSLRQRGGTRASCATATATTQGGCSSWSCLARWPAPTTSWLLATPGHTWLSAVICRSRSAATPRPNRARRPPCRPPPRRLGPPRPAWRATRRVGTPPRRLAPLLGSGEADAHGKRAGGACPSAYRPLPRRLGPPPPRLAPRPTRRAGMPPRRLAPLLGSGGADAAASAPLPVCGGRQWIRRGEINSPAVTVFNHKVHFGRWITEY</sequence>
<dbReference type="EnsemblPlants" id="AET2Gv20974700.1">
    <property type="protein sequence ID" value="AET2Gv20974700.1"/>
    <property type="gene ID" value="AET2Gv20974700"/>
</dbReference>
<dbReference type="Proteomes" id="UP000015105">
    <property type="component" value="Chromosome 2D"/>
</dbReference>
<feature type="compositionally biased region" description="Pro residues" evidence="1">
    <location>
        <begin position="95"/>
        <end position="107"/>
    </location>
</feature>
<organism evidence="2 3">
    <name type="scientific">Aegilops tauschii subsp. strangulata</name>
    <name type="common">Goatgrass</name>
    <dbReference type="NCBI Taxonomy" id="200361"/>
    <lineage>
        <taxon>Eukaryota</taxon>
        <taxon>Viridiplantae</taxon>
        <taxon>Streptophyta</taxon>
        <taxon>Embryophyta</taxon>
        <taxon>Tracheophyta</taxon>
        <taxon>Spermatophyta</taxon>
        <taxon>Magnoliopsida</taxon>
        <taxon>Liliopsida</taxon>
        <taxon>Poales</taxon>
        <taxon>Poaceae</taxon>
        <taxon>BOP clade</taxon>
        <taxon>Pooideae</taxon>
        <taxon>Triticodae</taxon>
        <taxon>Triticeae</taxon>
        <taxon>Triticinae</taxon>
        <taxon>Aegilops</taxon>
    </lineage>
</organism>
<reference evidence="3" key="1">
    <citation type="journal article" date="2014" name="Science">
        <title>Ancient hybridizations among the ancestral genomes of bread wheat.</title>
        <authorList>
            <consortium name="International Wheat Genome Sequencing Consortium,"/>
            <person name="Marcussen T."/>
            <person name="Sandve S.R."/>
            <person name="Heier L."/>
            <person name="Spannagl M."/>
            <person name="Pfeifer M."/>
            <person name="Jakobsen K.S."/>
            <person name="Wulff B.B."/>
            <person name="Steuernagel B."/>
            <person name="Mayer K.F."/>
            <person name="Olsen O.A."/>
        </authorList>
    </citation>
    <scope>NUCLEOTIDE SEQUENCE [LARGE SCALE GENOMIC DNA]</scope>
    <source>
        <strain evidence="3">cv. AL8/78</strain>
    </source>
</reference>
<reference evidence="2" key="5">
    <citation type="journal article" date="2021" name="G3 (Bethesda)">
        <title>Aegilops tauschii genome assembly Aet v5.0 features greater sequence contiguity and improved annotation.</title>
        <authorList>
            <person name="Wang L."/>
            <person name="Zhu T."/>
            <person name="Rodriguez J.C."/>
            <person name="Deal K.R."/>
            <person name="Dubcovsky J."/>
            <person name="McGuire P.E."/>
            <person name="Lux T."/>
            <person name="Spannagl M."/>
            <person name="Mayer K.F.X."/>
            <person name="Baldrich P."/>
            <person name="Meyers B.C."/>
            <person name="Huo N."/>
            <person name="Gu Y.Q."/>
            <person name="Zhou H."/>
            <person name="Devos K.M."/>
            <person name="Bennetzen J.L."/>
            <person name="Unver T."/>
            <person name="Budak H."/>
            <person name="Gulick P.J."/>
            <person name="Galiba G."/>
            <person name="Kalapos B."/>
            <person name="Nelson D.R."/>
            <person name="Li P."/>
            <person name="You F.M."/>
            <person name="Luo M.C."/>
            <person name="Dvorak J."/>
        </authorList>
    </citation>
    <scope>NUCLEOTIDE SEQUENCE [LARGE SCALE GENOMIC DNA]</scope>
    <source>
        <strain evidence="2">cv. AL8/78</strain>
    </source>
</reference>